<evidence type="ECO:0000256" key="2">
    <source>
        <dbReference type="ARBA" id="ARBA00022759"/>
    </source>
</evidence>
<keyword evidence="2" id="KW-0255">Endonuclease</keyword>
<dbReference type="OrthoDB" id="9805504at2"/>
<dbReference type="EMBL" id="CP004885">
    <property type="protein sequence ID" value="AGX86884.1"/>
    <property type="molecule type" value="Genomic_DNA"/>
</dbReference>
<feature type="domain" description="TNase-like" evidence="4">
    <location>
        <begin position="30"/>
        <end position="153"/>
    </location>
</feature>
<protein>
    <submittedName>
        <fullName evidence="5">Nuclease-like protein</fullName>
    </submittedName>
</protein>
<evidence type="ECO:0000256" key="3">
    <source>
        <dbReference type="ARBA" id="ARBA00022801"/>
    </source>
</evidence>
<dbReference type="GO" id="GO:0016787">
    <property type="term" value="F:hydrolase activity"/>
    <property type="evidence" value="ECO:0007669"/>
    <property type="project" value="UniProtKB-KW"/>
</dbReference>
<keyword evidence="6" id="KW-1185">Reference proteome</keyword>
<dbReference type="InterPro" id="IPR016071">
    <property type="entry name" value="Staphylococal_nuclease_OB-fold"/>
</dbReference>
<evidence type="ECO:0000313" key="6">
    <source>
        <dbReference type="Proteomes" id="UP000017184"/>
    </source>
</evidence>
<dbReference type="InterPro" id="IPR002071">
    <property type="entry name" value="Thermonucl_AS"/>
</dbReference>
<dbReference type="KEGG" id="cbx:Cenrod_0778"/>
<dbReference type="Proteomes" id="UP000017184">
    <property type="component" value="Chromosome"/>
</dbReference>
<dbReference type="PANTHER" id="PTHR12302">
    <property type="entry name" value="EBNA2 BINDING PROTEIN P100"/>
    <property type="match status" value="1"/>
</dbReference>
<dbReference type="PATRIC" id="fig|946483.4.peg.777"/>
<proteinExistence type="predicted"/>
<dbReference type="PANTHER" id="PTHR12302:SF3">
    <property type="entry name" value="SERINE_THREONINE-PROTEIN KINASE 31"/>
    <property type="match status" value="1"/>
</dbReference>
<dbReference type="GO" id="GO:0004519">
    <property type="term" value="F:endonuclease activity"/>
    <property type="evidence" value="ECO:0007669"/>
    <property type="project" value="UniProtKB-KW"/>
</dbReference>
<dbReference type="AlphaFoldDB" id="U5N9P0"/>
<accession>U5N9P0</accession>
<dbReference type="STRING" id="946483.Cenrod_0778"/>
<evidence type="ECO:0000259" key="4">
    <source>
        <dbReference type="PROSITE" id="PS50830"/>
    </source>
</evidence>
<dbReference type="eggNOG" id="COG1525">
    <property type="taxonomic scope" value="Bacteria"/>
</dbReference>
<dbReference type="HOGENOM" id="CLU_046484_7_4_4"/>
<dbReference type="PROSITE" id="PS01123">
    <property type="entry name" value="TNASE_1"/>
    <property type="match status" value="1"/>
</dbReference>
<dbReference type="Gene3D" id="2.40.50.90">
    <property type="match status" value="1"/>
</dbReference>
<dbReference type="InterPro" id="IPR035437">
    <property type="entry name" value="SNase_OB-fold_sf"/>
</dbReference>
<dbReference type="RefSeq" id="WP_022771705.1">
    <property type="nucleotide sequence ID" value="NC_022576.1"/>
</dbReference>
<keyword evidence="3" id="KW-0378">Hydrolase</keyword>
<evidence type="ECO:0000256" key="1">
    <source>
        <dbReference type="ARBA" id="ARBA00022722"/>
    </source>
</evidence>
<dbReference type="SMART" id="SM00318">
    <property type="entry name" value="SNc"/>
    <property type="match status" value="1"/>
</dbReference>
<dbReference type="Pfam" id="PF00565">
    <property type="entry name" value="SNase"/>
    <property type="match status" value="1"/>
</dbReference>
<keyword evidence="1" id="KW-0540">Nuclease</keyword>
<name>U5N9P0_9BURK</name>
<gene>
    <name evidence="5" type="ORF">Cenrod_0778</name>
</gene>
<dbReference type="GO" id="GO:0003676">
    <property type="term" value="F:nucleic acid binding"/>
    <property type="evidence" value="ECO:0007669"/>
    <property type="project" value="InterPro"/>
</dbReference>
<evidence type="ECO:0000313" key="5">
    <source>
        <dbReference type="EMBL" id="AGX86884.1"/>
    </source>
</evidence>
<dbReference type="SUPFAM" id="SSF50199">
    <property type="entry name" value="Staphylococcal nuclease"/>
    <property type="match status" value="1"/>
</dbReference>
<organism evidence="5 6">
    <name type="scientific">Candidatus Symbiobacter mobilis CR</name>
    <dbReference type="NCBI Taxonomy" id="946483"/>
    <lineage>
        <taxon>Bacteria</taxon>
        <taxon>Pseudomonadati</taxon>
        <taxon>Pseudomonadota</taxon>
        <taxon>Betaproteobacteria</taxon>
        <taxon>Burkholderiales</taxon>
        <taxon>Comamonadaceae</taxon>
    </lineage>
</organism>
<reference evidence="5 6" key="1">
    <citation type="journal article" date="2013" name="Genome Biol.">
        <title>Genomic analysis reveals key aspects of prokaryotic symbiosis in the phototrophic consortium "Chlorochromatium aggregatum".</title>
        <authorList>
            <person name="Liu Z."/>
            <person name="Muller J."/>
            <person name="Li T."/>
            <person name="Alvey R.M."/>
            <person name="Vogl K."/>
            <person name="Frigaard N.U."/>
            <person name="Rockwell N.C."/>
            <person name="Boyd E.S."/>
            <person name="Tomsho L.P."/>
            <person name="Schuster S.C."/>
            <person name="Henke P."/>
            <person name="Rohde M."/>
            <person name="Overmann J."/>
            <person name="Bryant D.A."/>
        </authorList>
    </citation>
    <scope>NUCLEOTIDE SEQUENCE [LARGE SCALE GENOMIC DNA]</scope>
    <source>
        <strain evidence="5">CR</strain>
    </source>
</reference>
<dbReference type="PROSITE" id="PS50830">
    <property type="entry name" value="TNASE_3"/>
    <property type="match status" value="1"/>
</dbReference>
<sequence>MHQVVASIAVLALPVVFFAVLFHAAPLAAETVAAKALRVADGDTLWVQVDRTPRKIRLLGIDAPELCQSGGVVARQALWNRVKGKTLRIDIRTYDDYGRDLAYVFVDGAGGYNVNAAMVRDGMAWAARWRGKVREFGAEEALARKERRGIFAEANPEWPYDFRKRHGSCHRGR</sequence>